<dbReference type="GO" id="GO:0003676">
    <property type="term" value="F:nucleic acid binding"/>
    <property type="evidence" value="ECO:0007669"/>
    <property type="project" value="InterPro"/>
</dbReference>
<feature type="region of interest" description="Disordered" evidence="2">
    <location>
        <begin position="196"/>
        <end position="223"/>
    </location>
</feature>
<reference evidence="4 5" key="1">
    <citation type="submission" date="2024-04" db="EMBL/GenBank/DDBJ databases">
        <authorList>
            <person name="Waldvogel A.-M."/>
            <person name="Schoenle A."/>
        </authorList>
    </citation>
    <scope>NUCLEOTIDE SEQUENCE [LARGE SCALE GENOMIC DNA]</scope>
</reference>
<protein>
    <recommendedName>
        <fullName evidence="3">CCHC-type domain-containing protein</fullName>
    </recommendedName>
</protein>
<proteinExistence type="predicted"/>
<sequence>MSDPLYSRQSRTVFETQDRVEVTQDRVQRTVTETQGRGTVTQDRVGPWLGPKTGKTTMRKNSNGKKEKPPVCDSDSSGNEEETGRKRVTVEERNHIVKHCVGYESKGFDDIFAHAKHAETVQKEKKRSKATSIMYTGEQETLTFVVDKPRRSGKGKGGYQGKRDYRKLGQDEDKQECWEKGLCFICRKAGHLMAECPKKRGKPDKSKGKKREERAAESSDSEA</sequence>
<dbReference type="Gene3D" id="4.10.60.10">
    <property type="entry name" value="Zinc finger, CCHC-type"/>
    <property type="match status" value="1"/>
</dbReference>
<dbReference type="AlphaFoldDB" id="A0AAV2LVV6"/>
<evidence type="ECO:0000256" key="1">
    <source>
        <dbReference type="PROSITE-ProRule" id="PRU00047"/>
    </source>
</evidence>
<organism evidence="4 5">
    <name type="scientific">Knipowitschia caucasica</name>
    <name type="common">Caucasian dwarf goby</name>
    <name type="synonym">Pomatoschistus caucasicus</name>
    <dbReference type="NCBI Taxonomy" id="637954"/>
    <lineage>
        <taxon>Eukaryota</taxon>
        <taxon>Metazoa</taxon>
        <taxon>Chordata</taxon>
        <taxon>Craniata</taxon>
        <taxon>Vertebrata</taxon>
        <taxon>Euteleostomi</taxon>
        <taxon>Actinopterygii</taxon>
        <taxon>Neopterygii</taxon>
        <taxon>Teleostei</taxon>
        <taxon>Neoteleostei</taxon>
        <taxon>Acanthomorphata</taxon>
        <taxon>Gobiaria</taxon>
        <taxon>Gobiiformes</taxon>
        <taxon>Gobioidei</taxon>
        <taxon>Gobiidae</taxon>
        <taxon>Gobiinae</taxon>
        <taxon>Knipowitschia</taxon>
    </lineage>
</organism>
<evidence type="ECO:0000313" key="5">
    <source>
        <dbReference type="Proteomes" id="UP001497482"/>
    </source>
</evidence>
<dbReference type="EMBL" id="OZ035827">
    <property type="protein sequence ID" value="CAL1605205.1"/>
    <property type="molecule type" value="Genomic_DNA"/>
</dbReference>
<feature type="region of interest" description="Disordered" evidence="2">
    <location>
        <begin position="25"/>
        <end position="88"/>
    </location>
</feature>
<keyword evidence="5" id="KW-1185">Reference proteome</keyword>
<evidence type="ECO:0000313" key="4">
    <source>
        <dbReference type="EMBL" id="CAL1605205.1"/>
    </source>
</evidence>
<gene>
    <name evidence="4" type="ORF">KC01_LOCUS32621</name>
</gene>
<dbReference type="SMART" id="SM00343">
    <property type="entry name" value="ZnF_C2HC"/>
    <property type="match status" value="1"/>
</dbReference>
<evidence type="ECO:0000256" key="2">
    <source>
        <dbReference type="SAM" id="MobiDB-lite"/>
    </source>
</evidence>
<dbReference type="GO" id="GO:0008270">
    <property type="term" value="F:zinc ion binding"/>
    <property type="evidence" value="ECO:0007669"/>
    <property type="project" value="UniProtKB-KW"/>
</dbReference>
<keyword evidence="1" id="KW-0479">Metal-binding</keyword>
<feature type="domain" description="CCHC-type" evidence="3">
    <location>
        <begin position="183"/>
        <end position="198"/>
    </location>
</feature>
<accession>A0AAV2LVV6</accession>
<dbReference type="InterPro" id="IPR001878">
    <property type="entry name" value="Znf_CCHC"/>
</dbReference>
<feature type="compositionally biased region" description="Polar residues" evidence="2">
    <location>
        <begin position="29"/>
        <end position="42"/>
    </location>
</feature>
<keyword evidence="1" id="KW-0863">Zinc-finger</keyword>
<name>A0AAV2LVV6_KNICA</name>
<feature type="compositionally biased region" description="Basic and acidic residues" evidence="2">
    <location>
        <begin position="203"/>
        <end position="217"/>
    </location>
</feature>
<keyword evidence="1" id="KW-0862">Zinc</keyword>
<dbReference type="PROSITE" id="PS50158">
    <property type="entry name" value="ZF_CCHC"/>
    <property type="match status" value="1"/>
</dbReference>
<dbReference type="InterPro" id="IPR036875">
    <property type="entry name" value="Znf_CCHC_sf"/>
</dbReference>
<evidence type="ECO:0000259" key="3">
    <source>
        <dbReference type="PROSITE" id="PS50158"/>
    </source>
</evidence>
<dbReference type="Proteomes" id="UP001497482">
    <property type="component" value="Chromosome 5"/>
</dbReference>
<dbReference type="SUPFAM" id="SSF57756">
    <property type="entry name" value="Retrovirus zinc finger-like domains"/>
    <property type="match status" value="1"/>
</dbReference>